<comment type="caution">
    <text evidence="2">The sequence shown here is derived from an EMBL/GenBank/DDBJ whole genome shotgun (WGS) entry which is preliminary data.</text>
</comment>
<feature type="non-terminal residue" evidence="2">
    <location>
        <position position="64"/>
    </location>
</feature>
<dbReference type="AlphaFoldDB" id="A0A9W4X1N9"/>
<dbReference type="Proteomes" id="UP001153678">
    <property type="component" value="Unassembled WGS sequence"/>
</dbReference>
<reference evidence="2" key="1">
    <citation type="submission" date="2022-08" db="EMBL/GenBank/DDBJ databases">
        <authorList>
            <person name="Kallberg Y."/>
            <person name="Tangrot J."/>
            <person name="Rosling A."/>
        </authorList>
    </citation>
    <scope>NUCLEOTIDE SEQUENCE</scope>
    <source>
        <strain evidence="2">Wild A</strain>
    </source>
</reference>
<evidence type="ECO:0000313" key="2">
    <source>
        <dbReference type="EMBL" id="CAI2195554.1"/>
    </source>
</evidence>
<protein>
    <submittedName>
        <fullName evidence="2">19508_t:CDS:1</fullName>
    </submittedName>
</protein>
<organism evidence="2 3">
    <name type="scientific">Funneliformis geosporum</name>
    <dbReference type="NCBI Taxonomy" id="1117311"/>
    <lineage>
        <taxon>Eukaryota</taxon>
        <taxon>Fungi</taxon>
        <taxon>Fungi incertae sedis</taxon>
        <taxon>Mucoromycota</taxon>
        <taxon>Glomeromycotina</taxon>
        <taxon>Glomeromycetes</taxon>
        <taxon>Glomerales</taxon>
        <taxon>Glomeraceae</taxon>
        <taxon>Funneliformis</taxon>
    </lineage>
</organism>
<proteinExistence type="predicted"/>
<keyword evidence="3" id="KW-1185">Reference proteome</keyword>
<dbReference type="EMBL" id="CAMKVN010012623">
    <property type="protein sequence ID" value="CAI2195554.1"/>
    <property type="molecule type" value="Genomic_DNA"/>
</dbReference>
<name>A0A9W4X1N9_9GLOM</name>
<evidence type="ECO:0000313" key="3">
    <source>
        <dbReference type="Proteomes" id="UP001153678"/>
    </source>
</evidence>
<sequence>DQASRGHDSHGGPSYDGSRGCSDRGGSRAHNGHRGRGDHDGSRGHGALLWDRILVFTWDIETQP</sequence>
<evidence type="ECO:0000256" key="1">
    <source>
        <dbReference type="SAM" id="MobiDB-lite"/>
    </source>
</evidence>
<feature type="compositionally biased region" description="Basic and acidic residues" evidence="1">
    <location>
        <begin position="1"/>
        <end position="10"/>
    </location>
</feature>
<gene>
    <name evidence="2" type="ORF">FWILDA_LOCUS17135</name>
</gene>
<feature type="region of interest" description="Disordered" evidence="1">
    <location>
        <begin position="1"/>
        <end position="45"/>
    </location>
</feature>
<accession>A0A9W4X1N9</accession>